<name>A0A9K3LGG8_9STRA</name>
<accession>A0A9K3LGG8</accession>
<organism evidence="1 2">
    <name type="scientific">Nitzschia inconspicua</name>
    <dbReference type="NCBI Taxonomy" id="303405"/>
    <lineage>
        <taxon>Eukaryota</taxon>
        <taxon>Sar</taxon>
        <taxon>Stramenopiles</taxon>
        <taxon>Ochrophyta</taxon>
        <taxon>Bacillariophyta</taxon>
        <taxon>Bacillariophyceae</taxon>
        <taxon>Bacillariophycidae</taxon>
        <taxon>Bacillariales</taxon>
        <taxon>Bacillariaceae</taxon>
        <taxon>Nitzschia</taxon>
    </lineage>
</organism>
<keyword evidence="2" id="KW-1185">Reference proteome</keyword>
<evidence type="ECO:0000313" key="2">
    <source>
        <dbReference type="Proteomes" id="UP000693970"/>
    </source>
</evidence>
<evidence type="ECO:0000313" key="1">
    <source>
        <dbReference type="EMBL" id="KAG7361925.1"/>
    </source>
</evidence>
<gene>
    <name evidence="1" type="ORF">IV203_025591</name>
</gene>
<reference evidence="1" key="2">
    <citation type="submission" date="2021-04" db="EMBL/GenBank/DDBJ databases">
        <authorList>
            <person name="Podell S."/>
        </authorList>
    </citation>
    <scope>NUCLEOTIDE SEQUENCE</scope>
    <source>
        <strain evidence="1">Hildebrandi</strain>
    </source>
</reference>
<dbReference type="EMBL" id="JAGRRH010000012">
    <property type="protein sequence ID" value="KAG7361925.1"/>
    <property type="molecule type" value="Genomic_DNA"/>
</dbReference>
<sequence length="85" mass="9516">MSNSLSLLLMTSGDCLRIPRFHGFVGRADAKKAEKVGLDKVQAFLHYNSRINKVMSVAFTGYTFEGNMENGGLWLEAWLLPMQCC</sequence>
<protein>
    <submittedName>
        <fullName evidence="1">Uncharacterized protein</fullName>
    </submittedName>
</protein>
<proteinExistence type="predicted"/>
<dbReference type="Proteomes" id="UP000693970">
    <property type="component" value="Unassembled WGS sequence"/>
</dbReference>
<dbReference type="AlphaFoldDB" id="A0A9K3LGG8"/>
<reference evidence="1" key="1">
    <citation type="journal article" date="2021" name="Sci. Rep.">
        <title>Diploid genomic architecture of Nitzschia inconspicua, an elite biomass production diatom.</title>
        <authorList>
            <person name="Oliver A."/>
            <person name="Podell S."/>
            <person name="Pinowska A."/>
            <person name="Traller J.C."/>
            <person name="Smith S.R."/>
            <person name="McClure R."/>
            <person name="Beliaev A."/>
            <person name="Bohutskyi P."/>
            <person name="Hill E.A."/>
            <person name="Rabines A."/>
            <person name="Zheng H."/>
            <person name="Allen L.Z."/>
            <person name="Kuo A."/>
            <person name="Grigoriev I.V."/>
            <person name="Allen A.E."/>
            <person name="Hazlebeck D."/>
            <person name="Allen E.E."/>
        </authorList>
    </citation>
    <scope>NUCLEOTIDE SEQUENCE</scope>
    <source>
        <strain evidence="1">Hildebrandi</strain>
    </source>
</reference>
<comment type="caution">
    <text evidence="1">The sequence shown here is derived from an EMBL/GenBank/DDBJ whole genome shotgun (WGS) entry which is preliminary data.</text>
</comment>